<dbReference type="PANTHER" id="PTHR40375">
    <property type="entry name" value="SPORULATION-SPECIFIC PROTEIN 22"/>
    <property type="match status" value="1"/>
</dbReference>
<dbReference type="InParanoid" id="K0KSG6"/>
<dbReference type="STRING" id="1206466.K0KSG6"/>
<evidence type="ECO:0000313" key="3">
    <source>
        <dbReference type="Proteomes" id="UP000009328"/>
    </source>
</evidence>
<comment type="caution">
    <text evidence="2">The sequence shown here is derived from an EMBL/GenBank/DDBJ whole genome shotgun (WGS) entry which is preliminary data.</text>
</comment>
<dbReference type="Pfam" id="PF08631">
    <property type="entry name" value="SPO22"/>
    <property type="match status" value="1"/>
</dbReference>
<name>K0KSG6_WICCF</name>
<keyword evidence="1" id="KW-0469">Meiosis</keyword>
<proteinExistence type="predicted"/>
<dbReference type="AlphaFoldDB" id="K0KSG6"/>
<dbReference type="InterPro" id="IPR039057">
    <property type="entry name" value="Spo22/ZIP4"/>
</dbReference>
<dbReference type="GO" id="GO:0051321">
    <property type="term" value="P:meiotic cell cycle"/>
    <property type="evidence" value="ECO:0007669"/>
    <property type="project" value="UniProtKB-KW"/>
</dbReference>
<gene>
    <name evidence="2" type="ORF">BN7_3820</name>
</gene>
<dbReference type="InterPro" id="IPR013940">
    <property type="entry name" value="Spo22/ZIP4/TEX11"/>
</dbReference>
<dbReference type="GO" id="GO:0090173">
    <property type="term" value="P:regulation of synaptonemal complex assembly"/>
    <property type="evidence" value="ECO:0007669"/>
    <property type="project" value="InterPro"/>
</dbReference>
<evidence type="ECO:0000256" key="1">
    <source>
        <dbReference type="ARBA" id="ARBA00023254"/>
    </source>
</evidence>
<dbReference type="EMBL" id="CAIF01000116">
    <property type="protein sequence ID" value="CCH44259.1"/>
    <property type="molecule type" value="Genomic_DNA"/>
</dbReference>
<evidence type="ECO:0000313" key="2">
    <source>
        <dbReference type="EMBL" id="CCH44259.1"/>
    </source>
</evidence>
<sequence>MSNFKTQLNQLIAAQLKQSEQNPGQQADLKTKVASALPLAERYERLFRTTEFNDVADVVTPLENSSKLTNKVQEYADRVFKNIEALKSTFDDPTLLKFNKSKAELFITKMQLSIQENDIQMAKFYEERADLTVFATTGESDVVFESLRVIYNSSLSLYNQKRIVDAIYFLNKAAGHISSMGSNSSEDFKRIKPSIYSLLGKNGDVVEIEDLIMRMLMSIKSSELKEALGLINDFSTRDAPGAIRCFEYAFNSNTEKESDHNVIELIIVAIVNIYIKDDTNLSEYKQQNLVSFLDTAQKKLAKALSRKCAASCITLLWNTGKTCTKNSSFEDSLGWFKLALHSILDINEIDKAKIQRAIQNSYINLERYDEAIKVYKTMDDKEKYGLISQYNMFKVYSSKGDEMSLMSCLKRMTTSEDKNLIPLLSLCATNVQSSTRVAVESMLALFKKIDTGIDNKVSIPTSLRCVIEMILKQDDYLFKYSETLLTILREAYKFANDSKTIESYKFTIEEIQWFSAQAFNISRDCVSSSDTAARQQFELKLWRFRAMLITLICTSKDQNLDADIRWKEIRSQSLNLRLSIEELTIISETQAEYDVFRKEWEQCLVDCMIFQFQAEFELEHWSAAETIIRESRKLTTQEFDTTVVNITSENTKAPESIKSNILTEILQRNLGDPEISAVKISRWIRLLLKYNGSGIEADSNSLKIIQQIYLRISSQKEDNQFPAHEIEWISTTCWNNGIGALFNADKVQGRLWCDRAIKLAGFVNERFEAALLKLWKELQHMAE</sequence>
<dbReference type="eggNOG" id="KOG4814">
    <property type="taxonomic scope" value="Eukaryota"/>
</dbReference>
<dbReference type="FunCoup" id="K0KSG6">
    <property type="interactions" value="41"/>
</dbReference>
<dbReference type="HOGENOM" id="CLU_308367_0_0_1"/>
<dbReference type="PANTHER" id="PTHR40375:SF2">
    <property type="entry name" value="SPORULATION-SPECIFIC PROTEIN 22"/>
    <property type="match status" value="1"/>
</dbReference>
<protein>
    <submittedName>
        <fullName evidence="2">Uncharacterized protein</fullName>
    </submittedName>
</protein>
<accession>K0KSG6</accession>
<keyword evidence="3" id="KW-1185">Reference proteome</keyword>
<dbReference type="Proteomes" id="UP000009328">
    <property type="component" value="Unassembled WGS sequence"/>
</dbReference>
<organism evidence="2 3">
    <name type="scientific">Wickerhamomyces ciferrii (strain ATCC 14091 / BCRC 22168 / CBS 111 / JCM 3599 / NBRC 0793 / NRRL Y-1031 F-60-10)</name>
    <name type="common">Yeast</name>
    <name type="synonym">Pichia ciferrii</name>
    <dbReference type="NCBI Taxonomy" id="1206466"/>
    <lineage>
        <taxon>Eukaryota</taxon>
        <taxon>Fungi</taxon>
        <taxon>Dikarya</taxon>
        <taxon>Ascomycota</taxon>
        <taxon>Saccharomycotina</taxon>
        <taxon>Saccharomycetes</taxon>
        <taxon>Phaffomycetales</taxon>
        <taxon>Wickerhamomycetaceae</taxon>
        <taxon>Wickerhamomyces</taxon>
    </lineage>
</organism>
<reference evidence="2 3" key="1">
    <citation type="journal article" date="2012" name="Eukaryot. Cell">
        <title>Draft genome sequence of Wickerhamomyces ciferrii NRRL Y-1031 F-60-10.</title>
        <authorList>
            <person name="Schneider J."/>
            <person name="Andrea H."/>
            <person name="Blom J."/>
            <person name="Jaenicke S."/>
            <person name="Ruckert C."/>
            <person name="Schorsch C."/>
            <person name="Szczepanowski R."/>
            <person name="Farwick M."/>
            <person name="Goesmann A."/>
            <person name="Puhler A."/>
            <person name="Schaffer S."/>
            <person name="Tauch A."/>
            <person name="Kohler T."/>
            <person name="Brinkrolf K."/>
        </authorList>
    </citation>
    <scope>NUCLEOTIDE SEQUENCE [LARGE SCALE GENOMIC DNA]</scope>
    <source>
        <strain evidence="3">ATCC 14091 / BCRC 22168 / CBS 111 / JCM 3599 / NBRC 0793 / NRRL Y-1031 F-60-10</strain>
    </source>
</reference>